<protein>
    <submittedName>
        <fullName evidence="2">Uncharacterized protein</fullName>
    </submittedName>
</protein>
<organism evidence="2 3">
    <name type="scientific">Piedraia hortae CBS 480.64</name>
    <dbReference type="NCBI Taxonomy" id="1314780"/>
    <lineage>
        <taxon>Eukaryota</taxon>
        <taxon>Fungi</taxon>
        <taxon>Dikarya</taxon>
        <taxon>Ascomycota</taxon>
        <taxon>Pezizomycotina</taxon>
        <taxon>Dothideomycetes</taxon>
        <taxon>Dothideomycetidae</taxon>
        <taxon>Capnodiales</taxon>
        <taxon>Piedraiaceae</taxon>
        <taxon>Piedraia</taxon>
    </lineage>
</organism>
<evidence type="ECO:0000313" key="3">
    <source>
        <dbReference type="Proteomes" id="UP000799421"/>
    </source>
</evidence>
<reference evidence="2" key="1">
    <citation type="journal article" date="2020" name="Stud. Mycol.">
        <title>101 Dothideomycetes genomes: a test case for predicting lifestyles and emergence of pathogens.</title>
        <authorList>
            <person name="Haridas S."/>
            <person name="Albert R."/>
            <person name="Binder M."/>
            <person name="Bloem J."/>
            <person name="Labutti K."/>
            <person name="Salamov A."/>
            <person name="Andreopoulos B."/>
            <person name="Baker S."/>
            <person name="Barry K."/>
            <person name="Bills G."/>
            <person name="Bluhm B."/>
            <person name="Cannon C."/>
            <person name="Castanera R."/>
            <person name="Culley D."/>
            <person name="Daum C."/>
            <person name="Ezra D."/>
            <person name="Gonzalez J."/>
            <person name="Henrissat B."/>
            <person name="Kuo A."/>
            <person name="Liang C."/>
            <person name="Lipzen A."/>
            <person name="Lutzoni F."/>
            <person name="Magnuson J."/>
            <person name="Mondo S."/>
            <person name="Nolan M."/>
            <person name="Ohm R."/>
            <person name="Pangilinan J."/>
            <person name="Park H.-J."/>
            <person name="Ramirez L."/>
            <person name="Alfaro M."/>
            <person name="Sun H."/>
            <person name="Tritt A."/>
            <person name="Yoshinaga Y."/>
            <person name="Zwiers L.-H."/>
            <person name="Turgeon B."/>
            <person name="Goodwin S."/>
            <person name="Spatafora J."/>
            <person name="Crous P."/>
            <person name="Grigoriev I."/>
        </authorList>
    </citation>
    <scope>NUCLEOTIDE SEQUENCE</scope>
    <source>
        <strain evidence="2">CBS 480.64</strain>
    </source>
</reference>
<dbReference type="EMBL" id="MU005976">
    <property type="protein sequence ID" value="KAF2861024.1"/>
    <property type="molecule type" value="Genomic_DNA"/>
</dbReference>
<accession>A0A6A7C0P0</accession>
<name>A0A6A7C0P0_9PEZI</name>
<sequence length="225" mass="24506">MSDAPCFTLPPVLRVSIIFNCKLKEAVNAVDHAPTPRWYFCTTKHSDIAVDSRISAIAPYFAKVQTKHGKSRMNLGKLRTFRKLLSTNASNLRGWPRSATPVLKYRGCGRVEAGRGCDLMPVAPRTMSSELEAASEKVGNTSPGDSDNAMRGPCRPVHSGRSCDTCACLGCVWGRLLFIEATPLRCCRATALLHINTVFPHQYDDDPLPEPGIAPVDGVTSAFLC</sequence>
<dbReference type="AlphaFoldDB" id="A0A6A7C0P0"/>
<evidence type="ECO:0000313" key="2">
    <source>
        <dbReference type="EMBL" id="KAF2861024.1"/>
    </source>
</evidence>
<feature type="region of interest" description="Disordered" evidence="1">
    <location>
        <begin position="130"/>
        <end position="149"/>
    </location>
</feature>
<proteinExistence type="predicted"/>
<keyword evidence="3" id="KW-1185">Reference proteome</keyword>
<gene>
    <name evidence="2" type="ORF">K470DRAFT_264032</name>
</gene>
<evidence type="ECO:0000256" key="1">
    <source>
        <dbReference type="SAM" id="MobiDB-lite"/>
    </source>
</evidence>
<dbReference type="Proteomes" id="UP000799421">
    <property type="component" value="Unassembled WGS sequence"/>
</dbReference>